<dbReference type="EMBL" id="JBANAX010000068">
    <property type="protein sequence ID" value="KAL1223688.1"/>
    <property type="molecule type" value="Genomic_DNA"/>
</dbReference>
<dbReference type="Pfam" id="PF07734">
    <property type="entry name" value="FBA_1"/>
    <property type="match status" value="1"/>
</dbReference>
<evidence type="ECO:0000313" key="2">
    <source>
        <dbReference type="EMBL" id="KAL1223688.1"/>
    </source>
</evidence>
<dbReference type="Proteomes" id="UP001558713">
    <property type="component" value="Unassembled WGS sequence"/>
</dbReference>
<sequence length="402" mass="46545">MTKMSDLPRDLTEEVLCRLPVTSLRAARFTCKKWNTFSTNRSFTKKHIGEAKAAAKKKHKKEFQVVMVLEHKVYLCSVNLISTSIQRIGELVSLDVAYRINISKIFHCDGLLLCITNDINSRLVVWNPYCGQTRWIQPLKSYHRRDKYALGYDSCRSYKILRFIDSYDGIWRRQKRLIREFEIFDIKSNSWKVFDVTPDWTIESYHRGLSLKGNTYWFAQEKLQVPCGTVVSDIADFLLCFDFTTERFGPRLPLPSHCFIDDTVTLSSVRDEQLAVLFQRWDTLEMKIWVTTKIEPNAVSWSKFLAVDMKPLTGFQFDINAGSFLIDEKKKVAVVVDKNKAIKENRYKSTRNIAYIIGKKGYFREVDLGETTDATCYPLVCSYVPSSVQIKQASPQGNHNTP</sequence>
<gene>
    <name evidence="2" type="ORF">V5N11_022251</name>
</gene>
<dbReference type="InterPro" id="IPR006527">
    <property type="entry name" value="F-box-assoc_dom_typ1"/>
</dbReference>
<dbReference type="AlphaFoldDB" id="A0ABD1C2J2"/>
<protein>
    <submittedName>
        <fullName evidence="2">F-box/kelch-repeat protein</fullName>
    </submittedName>
</protein>
<reference evidence="2 3" key="1">
    <citation type="submission" date="2024-04" db="EMBL/GenBank/DDBJ databases">
        <title>Genome assembly C_amara_ONT_v2.</title>
        <authorList>
            <person name="Yant L."/>
            <person name="Moore C."/>
            <person name="Slenker M."/>
        </authorList>
    </citation>
    <scope>NUCLEOTIDE SEQUENCE [LARGE SCALE GENOMIC DNA]</scope>
    <source>
        <tissue evidence="2">Leaf</tissue>
    </source>
</reference>
<dbReference type="NCBIfam" id="TIGR01640">
    <property type="entry name" value="F_box_assoc_1"/>
    <property type="match status" value="1"/>
</dbReference>
<dbReference type="InterPro" id="IPR001810">
    <property type="entry name" value="F-box_dom"/>
</dbReference>
<dbReference type="InterPro" id="IPR036047">
    <property type="entry name" value="F-box-like_dom_sf"/>
</dbReference>
<dbReference type="InterPro" id="IPR050233">
    <property type="entry name" value="A_thaliana_F-box"/>
</dbReference>
<organism evidence="2 3">
    <name type="scientific">Cardamine amara subsp. amara</name>
    <dbReference type="NCBI Taxonomy" id="228776"/>
    <lineage>
        <taxon>Eukaryota</taxon>
        <taxon>Viridiplantae</taxon>
        <taxon>Streptophyta</taxon>
        <taxon>Embryophyta</taxon>
        <taxon>Tracheophyta</taxon>
        <taxon>Spermatophyta</taxon>
        <taxon>Magnoliopsida</taxon>
        <taxon>eudicotyledons</taxon>
        <taxon>Gunneridae</taxon>
        <taxon>Pentapetalae</taxon>
        <taxon>rosids</taxon>
        <taxon>malvids</taxon>
        <taxon>Brassicales</taxon>
        <taxon>Brassicaceae</taxon>
        <taxon>Cardamineae</taxon>
        <taxon>Cardamine</taxon>
    </lineage>
</organism>
<dbReference type="SUPFAM" id="SSF81383">
    <property type="entry name" value="F-box domain"/>
    <property type="match status" value="1"/>
</dbReference>
<proteinExistence type="predicted"/>
<evidence type="ECO:0000259" key="1">
    <source>
        <dbReference type="PROSITE" id="PS50181"/>
    </source>
</evidence>
<dbReference type="SMART" id="SM00256">
    <property type="entry name" value="FBOX"/>
    <property type="match status" value="1"/>
</dbReference>
<comment type="caution">
    <text evidence="2">The sequence shown here is derived from an EMBL/GenBank/DDBJ whole genome shotgun (WGS) entry which is preliminary data.</text>
</comment>
<dbReference type="InterPro" id="IPR011043">
    <property type="entry name" value="Gal_Oxase/kelch_b-propeller"/>
</dbReference>
<keyword evidence="3" id="KW-1185">Reference proteome</keyword>
<dbReference type="SUPFAM" id="SSF50965">
    <property type="entry name" value="Galactose oxidase, central domain"/>
    <property type="match status" value="1"/>
</dbReference>
<feature type="domain" description="F-box" evidence="1">
    <location>
        <begin position="1"/>
        <end position="47"/>
    </location>
</feature>
<dbReference type="Pfam" id="PF00646">
    <property type="entry name" value="F-box"/>
    <property type="match status" value="1"/>
</dbReference>
<dbReference type="PROSITE" id="PS50181">
    <property type="entry name" value="FBOX"/>
    <property type="match status" value="1"/>
</dbReference>
<dbReference type="CDD" id="cd22157">
    <property type="entry name" value="F-box_AtFBW1-like"/>
    <property type="match status" value="1"/>
</dbReference>
<dbReference type="Gene3D" id="1.20.1280.50">
    <property type="match status" value="1"/>
</dbReference>
<evidence type="ECO:0000313" key="3">
    <source>
        <dbReference type="Proteomes" id="UP001558713"/>
    </source>
</evidence>
<accession>A0ABD1C2J2</accession>
<dbReference type="PANTHER" id="PTHR47993">
    <property type="entry name" value="OS09G0372900 PROTEIN-RELATED"/>
    <property type="match status" value="1"/>
</dbReference>
<name>A0ABD1C2J2_CARAN</name>
<dbReference type="InterPro" id="IPR017451">
    <property type="entry name" value="F-box-assoc_interact_dom"/>
</dbReference>
<dbReference type="PANTHER" id="PTHR47993:SF289">
    <property type="entry name" value="F-BOX ASSOCIATED UBIQUITINATION EFFECTOR FAMILY PROTEIN"/>
    <property type="match status" value="1"/>
</dbReference>